<dbReference type="eggNOG" id="COG0514">
    <property type="taxonomic scope" value="Bacteria"/>
</dbReference>
<dbReference type="PANTHER" id="PTHR13710:SF84">
    <property type="entry name" value="ATP-DEPENDENT DNA HELICASE RECS-RELATED"/>
    <property type="match status" value="1"/>
</dbReference>
<reference evidence="8" key="1">
    <citation type="journal article" date="2014" name="Genome Announc.">
        <title>Draft Genome Sequence of Lactobacillus oryzae Strain SG293T.</title>
        <authorList>
            <person name="Tanizawa Y."/>
            <person name="Fujisawa T."/>
            <person name="Mochizuki T."/>
            <person name="Kaminuma E."/>
            <person name="Nakamura Y."/>
            <person name="Tohno M."/>
        </authorList>
    </citation>
    <scope>NUCLEOTIDE SEQUENCE [LARGE SCALE GENOMIC DNA]</scope>
    <source>
        <strain evidence="8">SG293</strain>
    </source>
</reference>
<evidence type="ECO:0000256" key="5">
    <source>
        <dbReference type="ARBA" id="ARBA00023125"/>
    </source>
</evidence>
<dbReference type="GO" id="GO:0005524">
    <property type="term" value="F:ATP binding"/>
    <property type="evidence" value="ECO:0007669"/>
    <property type="project" value="UniProtKB-KW"/>
</dbReference>
<dbReference type="RefSeq" id="WP_034526704.1">
    <property type="nucleotide sequence ID" value="NZ_BBAZ01000001.1"/>
</dbReference>
<dbReference type="GO" id="GO:0043590">
    <property type="term" value="C:bacterial nucleoid"/>
    <property type="evidence" value="ECO:0007669"/>
    <property type="project" value="TreeGrafter"/>
</dbReference>
<dbReference type="InterPro" id="IPR004589">
    <property type="entry name" value="DNA_helicase_ATP-dep_RecQ"/>
</dbReference>
<dbReference type="EMBL" id="BBJM01000006">
    <property type="protein sequence ID" value="GAK47419.1"/>
    <property type="molecule type" value="Genomic_DNA"/>
</dbReference>
<comment type="caution">
    <text evidence="8">The sequence shown here is derived from an EMBL/GenBank/DDBJ whole genome shotgun (WGS) entry which is preliminary data.</text>
</comment>
<dbReference type="SUPFAM" id="SSF52540">
    <property type="entry name" value="P-loop containing nucleoside triphosphate hydrolases"/>
    <property type="match status" value="1"/>
</dbReference>
<organism evidence="8 9">
    <name type="scientific">Secundilactobacillus oryzae JCM 18671</name>
    <dbReference type="NCBI Taxonomy" id="1291743"/>
    <lineage>
        <taxon>Bacteria</taxon>
        <taxon>Bacillati</taxon>
        <taxon>Bacillota</taxon>
        <taxon>Bacilli</taxon>
        <taxon>Lactobacillales</taxon>
        <taxon>Lactobacillaceae</taxon>
        <taxon>Secundilactobacillus</taxon>
    </lineage>
</organism>
<proteinExistence type="predicted"/>
<dbReference type="InterPro" id="IPR027417">
    <property type="entry name" value="P-loop_NTPase"/>
</dbReference>
<gene>
    <name evidence="8" type="primary">recQ</name>
    <name evidence="8" type="ORF">LOSG293_060230</name>
</gene>
<keyword evidence="4" id="KW-0067">ATP-binding</keyword>
<evidence type="ECO:0000256" key="3">
    <source>
        <dbReference type="ARBA" id="ARBA00022806"/>
    </source>
</evidence>
<dbReference type="GO" id="GO:0016787">
    <property type="term" value="F:hydrolase activity"/>
    <property type="evidence" value="ECO:0007669"/>
    <property type="project" value="UniProtKB-KW"/>
</dbReference>
<evidence type="ECO:0000259" key="6">
    <source>
        <dbReference type="PROSITE" id="PS51192"/>
    </source>
</evidence>
<feature type="domain" description="Helicase ATP-binding" evidence="6">
    <location>
        <begin position="28"/>
        <end position="195"/>
    </location>
</feature>
<dbReference type="Pfam" id="PF00271">
    <property type="entry name" value="Helicase_C"/>
    <property type="match status" value="1"/>
</dbReference>
<dbReference type="CDD" id="cd17920">
    <property type="entry name" value="DEXHc_RecQ"/>
    <property type="match status" value="1"/>
</dbReference>
<dbReference type="GO" id="GO:0043138">
    <property type="term" value="F:3'-5' DNA helicase activity"/>
    <property type="evidence" value="ECO:0007669"/>
    <property type="project" value="TreeGrafter"/>
</dbReference>
<dbReference type="PROSITE" id="PS00690">
    <property type="entry name" value="DEAH_ATP_HELICASE"/>
    <property type="match status" value="1"/>
</dbReference>
<evidence type="ECO:0000256" key="1">
    <source>
        <dbReference type="ARBA" id="ARBA00022741"/>
    </source>
</evidence>
<dbReference type="SMART" id="SM00487">
    <property type="entry name" value="DEXDc"/>
    <property type="match status" value="1"/>
</dbReference>
<keyword evidence="3 8" id="KW-0347">Helicase</keyword>
<keyword evidence="9" id="KW-1185">Reference proteome</keyword>
<dbReference type="InterPro" id="IPR014001">
    <property type="entry name" value="Helicase_ATP-bd"/>
</dbReference>
<name>A0A081BHA1_9LACO</name>
<dbReference type="GO" id="GO:0003677">
    <property type="term" value="F:DNA binding"/>
    <property type="evidence" value="ECO:0007669"/>
    <property type="project" value="UniProtKB-KW"/>
</dbReference>
<dbReference type="Proteomes" id="UP000028700">
    <property type="component" value="Unassembled WGS sequence"/>
</dbReference>
<dbReference type="OrthoDB" id="9763310at2"/>
<dbReference type="Pfam" id="PF00270">
    <property type="entry name" value="DEAD"/>
    <property type="match status" value="1"/>
</dbReference>
<sequence length="482" mass="54501">MITHEQLLAELEKQTGFTEFRAGQAESLTALFHEKNTLAILPTGAGKSLIYELYGKISQRLVVVVSPLLSLMQDQVASLNFRGEKRAVAFTSMLSAQDKAYVESHLMDYQYLFISPEMLTNPGLFARIKSLNPGLLVVDEAHCISTWGPDFRPEYLLLGKLRTALGSPLTLMLTATATPEIKADIKAKMGLTDAYEVVTSIDRDNLFLGTKTVESQAEKLTTLKTFVKALPKPGIVYFSSKKMANEVAEVLNQTFPFGVAAYHADLSSDDRFKTQQQFMSNKLQVICATSAFGMGIDKNDIRFVIHFHVPATLEDYWQEIGRAGRDGKPGIAILLYQKHDEQIQLALSENSIPTRDEVQLFYRSPKRFEVVEDDKFQLVKFYHDHGYPETELANYFDQRRMSRERAIREMVSYTTLSSCKREMIGSHFAAKMKPHDETCCSNDLTLDQIEQLQLPENSVAQDNQESTTDWQTVLSQLFLLKN</sequence>
<evidence type="ECO:0000313" key="8">
    <source>
        <dbReference type="EMBL" id="GAK47419.1"/>
    </source>
</evidence>
<keyword evidence="1" id="KW-0547">Nucleotide-binding</keyword>
<dbReference type="STRING" id="1291743.LOSG293_060230"/>
<protein>
    <submittedName>
        <fullName evidence="8">ATP-dependent DNA helicase</fullName>
    </submittedName>
</protein>
<dbReference type="GO" id="GO:0005737">
    <property type="term" value="C:cytoplasm"/>
    <property type="evidence" value="ECO:0007669"/>
    <property type="project" value="TreeGrafter"/>
</dbReference>
<dbReference type="InterPro" id="IPR001650">
    <property type="entry name" value="Helicase_C-like"/>
</dbReference>
<dbReference type="AlphaFoldDB" id="A0A081BHA1"/>
<dbReference type="NCBIfam" id="TIGR00614">
    <property type="entry name" value="recQ_fam"/>
    <property type="match status" value="1"/>
</dbReference>
<dbReference type="PANTHER" id="PTHR13710">
    <property type="entry name" value="DNA HELICASE RECQ FAMILY MEMBER"/>
    <property type="match status" value="1"/>
</dbReference>
<dbReference type="PROSITE" id="PS51192">
    <property type="entry name" value="HELICASE_ATP_BIND_1"/>
    <property type="match status" value="1"/>
</dbReference>
<evidence type="ECO:0000256" key="4">
    <source>
        <dbReference type="ARBA" id="ARBA00022840"/>
    </source>
</evidence>
<dbReference type="GO" id="GO:0006310">
    <property type="term" value="P:DNA recombination"/>
    <property type="evidence" value="ECO:0007669"/>
    <property type="project" value="InterPro"/>
</dbReference>
<dbReference type="PROSITE" id="PS51194">
    <property type="entry name" value="HELICASE_CTER"/>
    <property type="match status" value="1"/>
</dbReference>
<evidence type="ECO:0000259" key="7">
    <source>
        <dbReference type="PROSITE" id="PS51194"/>
    </source>
</evidence>
<dbReference type="GO" id="GO:0006281">
    <property type="term" value="P:DNA repair"/>
    <property type="evidence" value="ECO:0007669"/>
    <property type="project" value="TreeGrafter"/>
</dbReference>
<dbReference type="GO" id="GO:0030894">
    <property type="term" value="C:replisome"/>
    <property type="evidence" value="ECO:0007669"/>
    <property type="project" value="TreeGrafter"/>
</dbReference>
<dbReference type="InterPro" id="IPR011545">
    <property type="entry name" value="DEAD/DEAH_box_helicase_dom"/>
</dbReference>
<feature type="domain" description="Helicase C-terminal" evidence="7">
    <location>
        <begin position="222"/>
        <end position="366"/>
    </location>
</feature>
<dbReference type="GO" id="GO:0009378">
    <property type="term" value="F:four-way junction helicase activity"/>
    <property type="evidence" value="ECO:0007669"/>
    <property type="project" value="TreeGrafter"/>
</dbReference>
<dbReference type="SMART" id="SM00490">
    <property type="entry name" value="HELICc"/>
    <property type="match status" value="1"/>
</dbReference>
<dbReference type="Gene3D" id="3.40.50.300">
    <property type="entry name" value="P-loop containing nucleotide triphosphate hydrolases"/>
    <property type="match status" value="2"/>
</dbReference>
<dbReference type="InterPro" id="IPR002464">
    <property type="entry name" value="DNA/RNA_helicase_DEAH_CS"/>
</dbReference>
<evidence type="ECO:0000313" key="9">
    <source>
        <dbReference type="Proteomes" id="UP000028700"/>
    </source>
</evidence>
<keyword evidence="2" id="KW-0378">Hydrolase</keyword>
<evidence type="ECO:0000256" key="2">
    <source>
        <dbReference type="ARBA" id="ARBA00022801"/>
    </source>
</evidence>
<accession>A0A081BHA1</accession>
<keyword evidence="5" id="KW-0238">DNA-binding</keyword>